<reference evidence="1 2" key="1">
    <citation type="journal article" date="2016" name="PLoS ONE">
        <title>Sequence Assembly of Yarrowia lipolytica Strain W29/CLIB89 Shows Transposable Element Diversity.</title>
        <authorList>
            <person name="Magnan C."/>
            <person name="Yu J."/>
            <person name="Chang I."/>
            <person name="Jahn E."/>
            <person name="Kanomata Y."/>
            <person name="Wu J."/>
            <person name="Zeller M."/>
            <person name="Oakes M."/>
            <person name="Baldi P."/>
            <person name="Sandmeyer S."/>
        </authorList>
    </citation>
    <scope>NUCLEOTIDE SEQUENCE [LARGE SCALE GENOMIC DNA]</scope>
    <source>
        <strain evidence="2">CLIB89(W29)</strain>
    </source>
</reference>
<dbReference type="VEuPathDB" id="FungiDB:YALI1_A14237g"/>
<dbReference type="RefSeq" id="XP_068137882.1">
    <property type="nucleotide sequence ID" value="XM_068281781.1"/>
</dbReference>
<dbReference type="AlphaFoldDB" id="A0A1D8N4S9"/>
<proteinExistence type="predicted"/>
<name>A0A1D8N4S9_YARLL</name>
<dbReference type="GeneID" id="94582442"/>
<dbReference type="EMBL" id="CP017553">
    <property type="protein sequence ID" value="AOW00633.1"/>
    <property type="molecule type" value="Genomic_DNA"/>
</dbReference>
<gene>
    <name evidence="1" type="ORF">YALI1_A14237g</name>
</gene>
<sequence>MYSNHAKNKIKIKNKGSCAGSVPMTTASKQRIDNCHIRDKYILPTVNYTENPSACVDYSSSPFCPFCPFSSIFAPFSKPTFATGNILSRTQYTRLRQCAEILVLSCPGYPGEGSCDRPYCDYVILVLVGGHLVHSAHLPTFLVYRWFVVAIFRWNYNFGHYSIYNFDNLQF</sequence>
<organism evidence="1 2">
    <name type="scientific">Yarrowia lipolytica</name>
    <name type="common">Candida lipolytica</name>
    <dbReference type="NCBI Taxonomy" id="4952"/>
    <lineage>
        <taxon>Eukaryota</taxon>
        <taxon>Fungi</taxon>
        <taxon>Dikarya</taxon>
        <taxon>Ascomycota</taxon>
        <taxon>Saccharomycotina</taxon>
        <taxon>Dipodascomycetes</taxon>
        <taxon>Dipodascales</taxon>
        <taxon>Dipodascales incertae sedis</taxon>
        <taxon>Yarrowia</taxon>
    </lineage>
</organism>
<protein>
    <submittedName>
        <fullName evidence="1">Uncharacterized protein</fullName>
    </submittedName>
</protein>
<accession>A0A1D8N4S9</accession>
<evidence type="ECO:0000313" key="2">
    <source>
        <dbReference type="Proteomes" id="UP000182444"/>
    </source>
</evidence>
<dbReference type="Proteomes" id="UP000182444">
    <property type="component" value="Chromosome 1A"/>
</dbReference>
<evidence type="ECO:0000313" key="1">
    <source>
        <dbReference type="EMBL" id="AOW00633.1"/>
    </source>
</evidence>